<feature type="domain" description="Hemerythrin-like" evidence="1">
    <location>
        <begin position="13"/>
        <end position="129"/>
    </location>
</feature>
<dbReference type="STRING" id="1912961.BU204_10170"/>
<evidence type="ECO:0000259" key="1">
    <source>
        <dbReference type="Pfam" id="PF01814"/>
    </source>
</evidence>
<dbReference type="Pfam" id="PF01814">
    <property type="entry name" value="Hemerythrin"/>
    <property type="match status" value="1"/>
</dbReference>
<evidence type="ECO:0000313" key="3">
    <source>
        <dbReference type="Proteomes" id="UP000185596"/>
    </source>
</evidence>
<sequence length="194" mass="21468">MSTRPESTPDDDVIALLLHQHEEVRRLFVEVRTAGSADRAEAFDRLRRLLAVHETAEELIVHPDARALIPNGDLVVDACLAEELAAKQLLVELENLGTESDDFLPKLEELRIMVEDHAKHEEQEEFPHLRSAHSDSRLKAMAKAVKAAEALAPTHPHPGMESATANLLIGPYTSMVDRAYDLISQAMGRTAGEN</sequence>
<dbReference type="Gene3D" id="1.20.120.520">
    <property type="entry name" value="nmb1532 protein domain like"/>
    <property type="match status" value="1"/>
</dbReference>
<dbReference type="EMBL" id="MSIE01000015">
    <property type="protein sequence ID" value="OLF17578.1"/>
    <property type="molecule type" value="Genomic_DNA"/>
</dbReference>
<name>A0A1Q8CT82_9PSEU</name>
<reference evidence="2 3" key="1">
    <citation type="submission" date="2016-12" db="EMBL/GenBank/DDBJ databases">
        <title>The draft genome sequence of Actinophytocola sp. 11-183.</title>
        <authorList>
            <person name="Wang W."/>
            <person name="Yuan L."/>
        </authorList>
    </citation>
    <scope>NUCLEOTIDE SEQUENCE [LARGE SCALE GENOMIC DNA]</scope>
    <source>
        <strain evidence="2 3">11-183</strain>
    </source>
</reference>
<evidence type="ECO:0000313" key="2">
    <source>
        <dbReference type="EMBL" id="OLF17578.1"/>
    </source>
</evidence>
<proteinExistence type="predicted"/>
<gene>
    <name evidence="2" type="ORF">BU204_10170</name>
</gene>
<dbReference type="InterPro" id="IPR012312">
    <property type="entry name" value="Hemerythrin-like"/>
</dbReference>
<keyword evidence="3" id="KW-1185">Reference proteome</keyword>
<comment type="caution">
    <text evidence="2">The sequence shown here is derived from an EMBL/GenBank/DDBJ whole genome shotgun (WGS) entry which is preliminary data.</text>
</comment>
<dbReference type="AlphaFoldDB" id="A0A1Q8CT82"/>
<dbReference type="Proteomes" id="UP000185596">
    <property type="component" value="Unassembled WGS sequence"/>
</dbReference>
<dbReference type="PANTHER" id="PTHR35585:SF1">
    <property type="entry name" value="HHE DOMAIN PROTEIN (AFU_ORTHOLOGUE AFUA_4G00730)"/>
    <property type="match status" value="1"/>
</dbReference>
<accession>A0A1Q8CT82</accession>
<dbReference type="CDD" id="cd12108">
    <property type="entry name" value="Hr-like"/>
    <property type="match status" value="1"/>
</dbReference>
<dbReference type="OrthoDB" id="3212362at2"/>
<protein>
    <recommendedName>
        <fullName evidence="1">Hemerythrin-like domain-containing protein</fullName>
    </recommendedName>
</protein>
<dbReference type="PANTHER" id="PTHR35585">
    <property type="entry name" value="HHE DOMAIN PROTEIN (AFU_ORTHOLOGUE AFUA_4G00730)"/>
    <property type="match status" value="1"/>
</dbReference>
<dbReference type="RefSeq" id="WP_075125370.1">
    <property type="nucleotide sequence ID" value="NZ_MSIE01000015.1"/>
</dbReference>
<organism evidence="2 3">
    <name type="scientific">Actinophytocola xanthii</name>
    <dbReference type="NCBI Taxonomy" id="1912961"/>
    <lineage>
        <taxon>Bacteria</taxon>
        <taxon>Bacillati</taxon>
        <taxon>Actinomycetota</taxon>
        <taxon>Actinomycetes</taxon>
        <taxon>Pseudonocardiales</taxon>
        <taxon>Pseudonocardiaceae</taxon>
    </lineage>
</organism>